<dbReference type="Proteomes" id="UP001189143">
    <property type="component" value="Unassembled WGS sequence"/>
</dbReference>
<dbReference type="EMBL" id="UWJD01000002">
    <property type="protein sequence ID" value="VCT85638.1"/>
    <property type="molecule type" value="Genomic_DNA"/>
</dbReference>
<accession>A0A653AV17</accession>
<dbReference type="GeneID" id="68878753"/>
<evidence type="ECO:0000313" key="4">
    <source>
        <dbReference type="Proteomes" id="UP000431451"/>
    </source>
</evidence>
<name>A0A653AV17_9CLOT</name>
<reference evidence="1" key="2">
    <citation type="submission" date="2021-10" db="EMBL/GenBank/DDBJ databases">
        <authorList>
            <person name="Mesa V."/>
        </authorList>
    </citation>
    <scope>NUCLEOTIDE SEQUENCE</scope>
    <source>
        <strain evidence="1">CC3_PB</strain>
    </source>
</reference>
<evidence type="ECO:0000313" key="2">
    <source>
        <dbReference type="EMBL" id="CAI3562373.1"/>
    </source>
</evidence>
<gene>
    <name evidence="2" type="ORF">CNEO2_10143</name>
    <name evidence="1" type="ORF">CNEO_41652</name>
    <name evidence="3" type="ORF">CNEONATNEC25_03241</name>
</gene>
<dbReference type="Proteomes" id="UP000431451">
    <property type="component" value="Unassembled WGS sequence"/>
</dbReference>
<dbReference type="EMBL" id="CAMTCP010000111">
    <property type="protein sequence ID" value="CAI3562373.1"/>
    <property type="molecule type" value="Genomic_DNA"/>
</dbReference>
<dbReference type="Proteomes" id="UP000789738">
    <property type="component" value="Unassembled WGS sequence"/>
</dbReference>
<sequence>MLNKSLDTMDPNILLSLVNTKLRDSYSSLELLCDDMDIEKHKIIEKLKTIGYDYDESQNQFK</sequence>
<reference evidence="3 4" key="1">
    <citation type="submission" date="2018-06" db="EMBL/GenBank/DDBJ databases">
        <authorList>
            <consortium name="IHU Genomes"/>
        </authorList>
    </citation>
    <scope>NUCLEOTIDE SEQUENCE [LARGE SCALE GENOMIC DNA]</scope>
    <source>
        <strain evidence="3 4">NEC25</strain>
    </source>
</reference>
<evidence type="ECO:0008006" key="5">
    <source>
        <dbReference type="Google" id="ProtNLM"/>
    </source>
</evidence>
<dbReference type="InterPro" id="IPR025346">
    <property type="entry name" value="DUF4250"/>
</dbReference>
<dbReference type="AlphaFoldDB" id="A0A653AV17"/>
<evidence type="ECO:0000313" key="1">
    <source>
        <dbReference type="EMBL" id="CAG9705149.1"/>
    </source>
</evidence>
<proteinExistence type="predicted"/>
<reference evidence="2" key="3">
    <citation type="submission" date="2022-10" db="EMBL/GenBank/DDBJ databases">
        <authorList>
            <person name="Aires J."/>
            <person name="Mesa V."/>
        </authorList>
    </citation>
    <scope>NUCLEOTIDE SEQUENCE</scope>
    <source>
        <strain evidence="2">Clostridium neonatale JD116</strain>
    </source>
</reference>
<organism evidence="3 4">
    <name type="scientific">Clostridium neonatale</name>
    <dbReference type="NCBI Taxonomy" id="137838"/>
    <lineage>
        <taxon>Bacteria</taxon>
        <taxon>Bacillati</taxon>
        <taxon>Bacillota</taxon>
        <taxon>Clostridia</taxon>
        <taxon>Eubacteriales</taxon>
        <taxon>Clostridiaceae</taxon>
        <taxon>Clostridium</taxon>
    </lineage>
</organism>
<dbReference type="RefSeq" id="WP_125147467.1">
    <property type="nucleotide sequence ID" value="NZ_CAKJVD010000010.1"/>
</dbReference>
<dbReference type="EMBL" id="CAKJVE010000004">
    <property type="protein sequence ID" value="CAG9705149.1"/>
    <property type="molecule type" value="Genomic_DNA"/>
</dbReference>
<dbReference type="Pfam" id="PF14056">
    <property type="entry name" value="DUF4250"/>
    <property type="match status" value="1"/>
</dbReference>
<evidence type="ECO:0000313" key="3">
    <source>
        <dbReference type="EMBL" id="VCT85638.1"/>
    </source>
</evidence>
<protein>
    <recommendedName>
        <fullName evidence="5">DUF4250 domain-containing protein</fullName>
    </recommendedName>
</protein>